<sequence>MFHVIHTERERAKGVVNLKMVRARLNSLAEGIPRLPAVVRRRRLGTQVFAPMSNEAQNSRCMACTKGLRLSTLMRLARRCQLCAHNICSNCLTLQSVETYNGRVEEMGVCKRCLEWVDCCNYSHIQVGRRGPVQILEDPVSPQRPVCEAYVEAFKQSQRDMLLSM</sequence>
<dbReference type="InterPro" id="IPR011011">
    <property type="entry name" value="Znf_FYVE_PHD"/>
</dbReference>
<keyword evidence="3" id="KW-0862">Zinc</keyword>
<evidence type="ECO:0000259" key="5">
    <source>
        <dbReference type="PROSITE" id="PS50178"/>
    </source>
</evidence>
<dbReference type="SUPFAM" id="SSF57903">
    <property type="entry name" value="FYVE/PHD zinc finger"/>
    <property type="match status" value="1"/>
</dbReference>
<comment type="caution">
    <text evidence="6">The sequence shown here is derived from an EMBL/GenBank/DDBJ whole genome shotgun (WGS) entry which is preliminary data.</text>
</comment>
<feature type="domain" description="FYVE-type" evidence="5">
    <location>
        <begin position="55"/>
        <end position="118"/>
    </location>
</feature>
<accession>A0ABD3EXT7</accession>
<proteinExistence type="predicted"/>
<dbReference type="PROSITE" id="PS00518">
    <property type="entry name" value="ZF_RING_1"/>
    <property type="match status" value="1"/>
</dbReference>
<gene>
    <name evidence="6" type="ORF">V7S43_015966</name>
</gene>
<keyword evidence="7" id="KW-1185">Reference proteome</keyword>
<evidence type="ECO:0000256" key="4">
    <source>
        <dbReference type="PROSITE-ProRule" id="PRU00091"/>
    </source>
</evidence>
<evidence type="ECO:0000313" key="6">
    <source>
        <dbReference type="EMBL" id="KAL3659082.1"/>
    </source>
</evidence>
<keyword evidence="2 4" id="KW-0863">Zinc-finger</keyword>
<evidence type="ECO:0000256" key="2">
    <source>
        <dbReference type="ARBA" id="ARBA00022771"/>
    </source>
</evidence>
<reference evidence="6 7" key="1">
    <citation type="submission" date="2024-09" db="EMBL/GenBank/DDBJ databases">
        <title>Genome sequencing and assembly of Phytophthora oleae, isolate VK10A, causative agent of rot of olive drupes.</title>
        <authorList>
            <person name="Conti Taguali S."/>
            <person name="Riolo M."/>
            <person name="La Spada F."/>
            <person name="Cacciola S.O."/>
            <person name="Dionisio G."/>
        </authorList>
    </citation>
    <scope>NUCLEOTIDE SEQUENCE [LARGE SCALE GENOMIC DNA]</scope>
    <source>
        <strain evidence="6 7">VK10A</strain>
    </source>
</reference>
<protein>
    <recommendedName>
        <fullName evidence="5">FYVE-type domain-containing protein</fullName>
    </recommendedName>
</protein>
<evidence type="ECO:0000256" key="3">
    <source>
        <dbReference type="ARBA" id="ARBA00022833"/>
    </source>
</evidence>
<name>A0ABD3EXT7_9STRA</name>
<dbReference type="InterPro" id="IPR017455">
    <property type="entry name" value="Znf_FYVE-rel"/>
</dbReference>
<organism evidence="6 7">
    <name type="scientific">Phytophthora oleae</name>
    <dbReference type="NCBI Taxonomy" id="2107226"/>
    <lineage>
        <taxon>Eukaryota</taxon>
        <taxon>Sar</taxon>
        <taxon>Stramenopiles</taxon>
        <taxon>Oomycota</taxon>
        <taxon>Peronosporomycetes</taxon>
        <taxon>Peronosporales</taxon>
        <taxon>Peronosporaceae</taxon>
        <taxon>Phytophthora</taxon>
    </lineage>
</organism>
<evidence type="ECO:0000256" key="1">
    <source>
        <dbReference type="ARBA" id="ARBA00022723"/>
    </source>
</evidence>
<dbReference type="EMBL" id="JBIMZQ010000049">
    <property type="protein sequence ID" value="KAL3659082.1"/>
    <property type="molecule type" value="Genomic_DNA"/>
</dbReference>
<keyword evidence="1" id="KW-0479">Metal-binding</keyword>
<dbReference type="GO" id="GO:0008270">
    <property type="term" value="F:zinc ion binding"/>
    <property type="evidence" value="ECO:0007669"/>
    <property type="project" value="UniProtKB-KW"/>
</dbReference>
<dbReference type="PROSITE" id="PS50178">
    <property type="entry name" value="ZF_FYVE"/>
    <property type="match status" value="1"/>
</dbReference>
<dbReference type="PANTHER" id="PTHR43102">
    <property type="entry name" value="SLR1143 PROTEIN"/>
    <property type="match status" value="1"/>
</dbReference>
<evidence type="ECO:0000313" key="7">
    <source>
        <dbReference type="Proteomes" id="UP001632037"/>
    </source>
</evidence>
<dbReference type="AlphaFoldDB" id="A0ABD3EXT7"/>
<dbReference type="PANTHER" id="PTHR43102:SF2">
    <property type="entry name" value="GAF DOMAIN-CONTAINING PROTEIN"/>
    <property type="match status" value="1"/>
</dbReference>
<dbReference type="InterPro" id="IPR017907">
    <property type="entry name" value="Znf_RING_CS"/>
</dbReference>
<dbReference type="Proteomes" id="UP001632037">
    <property type="component" value="Unassembled WGS sequence"/>
</dbReference>